<dbReference type="Gene3D" id="3.10.450.50">
    <property type="match status" value="1"/>
</dbReference>
<name>A0A318EGC2_9GAMM</name>
<accession>A0A318EGC2</accession>
<dbReference type="AlphaFoldDB" id="A0A318EGC2"/>
<dbReference type="EMBL" id="QICN01000003">
    <property type="protein sequence ID" value="PXV69766.1"/>
    <property type="molecule type" value="Genomic_DNA"/>
</dbReference>
<keyword evidence="3" id="KW-1185">Reference proteome</keyword>
<gene>
    <name evidence="2" type="ORF">C8D93_103342</name>
</gene>
<evidence type="ECO:0000256" key="1">
    <source>
        <dbReference type="SAM" id="MobiDB-lite"/>
    </source>
</evidence>
<evidence type="ECO:0008006" key="4">
    <source>
        <dbReference type="Google" id="ProtNLM"/>
    </source>
</evidence>
<evidence type="ECO:0000313" key="3">
    <source>
        <dbReference type="Proteomes" id="UP000248330"/>
    </source>
</evidence>
<reference evidence="2 3" key="1">
    <citation type="submission" date="2018-04" db="EMBL/GenBank/DDBJ databases">
        <title>Genomic Encyclopedia of Type Strains, Phase IV (KMG-IV): sequencing the most valuable type-strain genomes for metagenomic binning, comparative biology and taxonomic classification.</title>
        <authorList>
            <person name="Goeker M."/>
        </authorList>
    </citation>
    <scope>NUCLEOTIDE SEQUENCE [LARGE SCALE GENOMIC DNA]</scope>
    <source>
        <strain evidence="2 3">DSM 104150</strain>
    </source>
</reference>
<proteinExistence type="predicted"/>
<dbReference type="Proteomes" id="UP000248330">
    <property type="component" value="Unassembled WGS sequence"/>
</dbReference>
<evidence type="ECO:0000313" key="2">
    <source>
        <dbReference type="EMBL" id="PXV69766.1"/>
    </source>
</evidence>
<protein>
    <recommendedName>
        <fullName evidence="4">SnoaL-like protein</fullName>
    </recommendedName>
</protein>
<organism evidence="2 3">
    <name type="scientific">Sinimarinibacterium flocculans</name>
    <dbReference type="NCBI Taxonomy" id="985250"/>
    <lineage>
        <taxon>Bacteria</taxon>
        <taxon>Pseudomonadati</taxon>
        <taxon>Pseudomonadota</taxon>
        <taxon>Gammaproteobacteria</taxon>
        <taxon>Nevskiales</taxon>
        <taxon>Nevskiaceae</taxon>
        <taxon>Sinimarinibacterium</taxon>
    </lineage>
</organism>
<comment type="caution">
    <text evidence="2">The sequence shown here is derived from an EMBL/GenBank/DDBJ whole genome shotgun (WGS) entry which is preliminary data.</text>
</comment>
<feature type="region of interest" description="Disordered" evidence="1">
    <location>
        <begin position="1"/>
        <end position="33"/>
    </location>
</feature>
<sequence length="147" mass="16448">MPGPFKPDTPLVNPPESEEVSAPPAKKVEGLGNLEKEEQALRARVEARWDALIKVDMAKVYEFATPTYRKANSLNHLNNQYAAQVQRDSIRIDSVRFEEGTPPSAKVALTLYFTTSGFGGSDPLKLDAPVTDTWVKVDGEWWYVEPR</sequence>
<dbReference type="SUPFAM" id="SSF54427">
    <property type="entry name" value="NTF2-like"/>
    <property type="match status" value="1"/>
</dbReference>
<dbReference type="InterPro" id="IPR032710">
    <property type="entry name" value="NTF2-like_dom_sf"/>
</dbReference>